<gene>
    <name evidence="2" type="ORF">F0U44_09160</name>
</gene>
<evidence type="ECO:0000256" key="1">
    <source>
        <dbReference type="SAM" id="SignalP"/>
    </source>
</evidence>
<reference evidence="2 3" key="1">
    <citation type="submission" date="2019-09" db="EMBL/GenBank/DDBJ databases">
        <title>Nocardioides panacisoli sp. nov., isolated from the soil of a ginseng field.</title>
        <authorList>
            <person name="Cho C."/>
        </authorList>
    </citation>
    <scope>NUCLEOTIDE SEQUENCE [LARGE SCALE GENOMIC DNA]</scope>
    <source>
        <strain evidence="2 3">BN130099</strain>
    </source>
</reference>
<proteinExistence type="predicted"/>
<name>A0A5B1LG79_9ACTN</name>
<evidence type="ECO:0000313" key="3">
    <source>
        <dbReference type="Proteomes" id="UP000325003"/>
    </source>
</evidence>
<dbReference type="RefSeq" id="WP_149727997.1">
    <property type="nucleotide sequence ID" value="NZ_VUJV01000003.1"/>
</dbReference>
<dbReference type="AlphaFoldDB" id="A0A5B1LG79"/>
<feature type="chain" id="PRO_5022737959" evidence="1">
    <location>
        <begin position="31"/>
        <end position="225"/>
    </location>
</feature>
<dbReference type="Proteomes" id="UP000325003">
    <property type="component" value="Unassembled WGS sequence"/>
</dbReference>
<evidence type="ECO:0000313" key="2">
    <source>
        <dbReference type="EMBL" id="KAA1418657.1"/>
    </source>
</evidence>
<comment type="caution">
    <text evidence="2">The sequence shown here is derived from an EMBL/GenBank/DDBJ whole genome shotgun (WGS) entry which is preliminary data.</text>
</comment>
<protein>
    <submittedName>
        <fullName evidence="2">Uncharacterized protein</fullName>
    </submittedName>
</protein>
<organism evidence="2 3">
    <name type="scientific">Nocardioides humilatus</name>
    <dbReference type="NCBI Taxonomy" id="2607660"/>
    <lineage>
        <taxon>Bacteria</taxon>
        <taxon>Bacillati</taxon>
        <taxon>Actinomycetota</taxon>
        <taxon>Actinomycetes</taxon>
        <taxon>Propionibacteriales</taxon>
        <taxon>Nocardioidaceae</taxon>
        <taxon>Nocardioides</taxon>
    </lineage>
</organism>
<accession>A0A5B1LG79</accession>
<feature type="signal peptide" evidence="1">
    <location>
        <begin position="1"/>
        <end position="30"/>
    </location>
</feature>
<keyword evidence="1" id="KW-0732">Signal</keyword>
<sequence length="225" mass="23481">MLINTIGRHLAGNAIGYLALVVATSGTAYAAATIGSAEVIDNSLRSIDISDETTLNGGLSGIDIRTNTLTGADIQEGTLAKVPNADLLDGLDSSGFVAGPGAFDMGALALPSPSTYWYPVLETADPAVTVGYECPGDLAQNGRIVFENNMDQAINVFVDNGSENAGYQQMSANGEVWNHLAAPAGEHLVFHVQVGGPKFVAIEVFSVHRVATNDCHIQVTATVHR</sequence>
<dbReference type="EMBL" id="VUJV01000003">
    <property type="protein sequence ID" value="KAA1418657.1"/>
    <property type="molecule type" value="Genomic_DNA"/>
</dbReference>
<keyword evidence="3" id="KW-1185">Reference proteome</keyword>
<reference evidence="2 3" key="2">
    <citation type="submission" date="2019-09" db="EMBL/GenBank/DDBJ databases">
        <authorList>
            <person name="Jin C."/>
        </authorList>
    </citation>
    <scope>NUCLEOTIDE SEQUENCE [LARGE SCALE GENOMIC DNA]</scope>
    <source>
        <strain evidence="2 3">BN130099</strain>
    </source>
</reference>